<keyword evidence="6" id="KW-0675">Receptor</keyword>
<feature type="transmembrane region" description="Helical" evidence="6">
    <location>
        <begin position="88"/>
        <end position="113"/>
    </location>
</feature>
<dbReference type="GO" id="GO:0005886">
    <property type="term" value="C:plasma membrane"/>
    <property type="evidence" value="ECO:0007669"/>
    <property type="project" value="UniProtKB-SubCell"/>
</dbReference>
<keyword evidence="5 6" id="KW-0472">Membrane</keyword>
<feature type="transmembrane region" description="Helical" evidence="6">
    <location>
        <begin position="125"/>
        <end position="146"/>
    </location>
</feature>
<keyword evidence="4 6" id="KW-1133">Transmembrane helix</keyword>
<feature type="transmembrane region" description="Helical" evidence="6">
    <location>
        <begin position="184"/>
        <end position="209"/>
    </location>
</feature>
<comment type="caution">
    <text evidence="6">Lacks conserved residue(s) required for the propagation of feature annotation.</text>
</comment>
<gene>
    <name evidence="8 9" type="primary">LOC117653439</name>
</gene>
<dbReference type="RefSeq" id="XP_034254985.1">
    <property type="nucleotide sequence ID" value="XM_034399094.1"/>
</dbReference>
<keyword evidence="7" id="KW-1185">Reference proteome</keyword>
<comment type="subcellular location">
    <subcellularLocation>
        <location evidence="1 6">Cell membrane</location>
        <topology evidence="1 6">Multi-pass membrane protein</topology>
    </subcellularLocation>
</comment>
<reference evidence="8 9" key="1">
    <citation type="submission" date="2025-04" db="UniProtKB">
        <authorList>
            <consortium name="RefSeq"/>
        </authorList>
    </citation>
    <scope>IDENTIFICATION</scope>
    <source>
        <tissue evidence="8 9">Total insect</tissue>
    </source>
</reference>
<evidence type="ECO:0000256" key="1">
    <source>
        <dbReference type="ARBA" id="ARBA00004651"/>
    </source>
</evidence>
<organism evidence="9">
    <name type="scientific">Thrips palmi</name>
    <name type="common">Melon thrips</name>
    <dbReference type="NCBI Taxonomy" id="161013"/>
    <lineage>
        <taxon>Eukaryota</taxon>
        <taxon>Metazoa</taxon>
        <taxon>Ecdysozoa</taxon>
        <taxon>Arthropoda</taxon>
        <taxon>Hexapoda</taxon>
        <taxon>Insecta</taxon>
        <taxon>Pterygota</taxon>
        <taxon>Neoptera</taxon>
        <taxon>Paraneoptera</taxon>
        <taxon>Thysanoptera</taxon>
        <taxon>Terebrantia</taxon>
        <taxon>Thripoidea</taxon>
        <taxon>Thripidae</taxon>
        <taxon>Thrips</taxon>
    </lineage>
</organism>
<name>A0A6P9AHL1_THRPL</name>
<dbReference type="InterPro" id="IPR013604">
    <property type="entry name" value="7TM_chemorcpt"/>
</dbReference>
<dbReference type="Pfam" id="PF08395">
    <property type="entry name" value="7tm_7"/>
    <property type="match status" value="1"/>
</dbReference>
<comment type="similarity">
    <text evidence="6">Belongs to the insect chemoreceptor superfamily. Gustatory receptor (GR) family.</text>
</comment>
<keyword evidence="2 6" id="KW-1003">Cell membrane</keyword>
<evidence type="ECO:0000313" key="7">
    <source>
        <dbReference type="Proteomes" id="UP000515158"/>
    </source>
</evidence>
<dbReference type="GO" id="GO:0050909">
    <property type="term" value="P:sensory perception of taste"/>
    <property type="evidence" value="ECO:0007669"/>
    <property type="project" value="InterPro"/>
</dbReference>
<dbReference type="Proteomes" id="UP000515158">
    <property type="component" value="Unplaced"/>
</dbReference>
<evidence type="ECO:0000256" key="4">
    <source>
        <dbReference type="ARBA" id="ARBA00022989"/>
    </source>
</evidence>
<dbReference type="OrthoDB" id="6625921at2759"/>
<evidence type="ECO:0000256" key="5">
    <source>
        <dbReference type="ARBA" id="ARBA00023136"/>
    </source>
</evidence>
<evidence type="ECO:0000256" key="2">
    <source>
        <dbReference type="ARBA" id="ARBA00022475"/>
    </source>
</evidence>
<evidence type="ECO:0000256" key="6">
    <source>
        <dbReference type="RuleBase" id="RU363108"/>
    </source>
</evidence>
<feature type="transmembrane region" description="Helical" evidence="6">
    <location>
        <begin position="303"/>
        <end position="321"/>
    </location>
</feature>
<feature type="transmembrane region" description="Helical" evidence="6">
    <location>
        <begin position="221"/>
        <end position="243"/>
    </location>
</feature>
<dbReference type="KEGG" id="tpal:117653439"/>
<keyword evidence="6" id="KW-0807">Transducer</keyword>
<proteinExistence type="inferred from homology"/>
<sequence>MQVLVALSAHSVYATYRDLLRSEAETAAGVDERLLAAQSVLHVSSHFILVLVWAEAPKLRACNAHVHEFMERHGHMVTDFRLRAVTRALPWATVVFSFAVAPTMVGVWCMVILKSETRYKHILSHLFQIVFVTNSFCSFVVCCMILHDLASCLAGKLTRELSSGRMTASRLEEFRLAWLSLRHLVGDLGAMPVTGLAMLGYLLVMITLSGYQTVVSYANDYAILFASSLTLLTLCQSSLIILCDGAHGLADVMTSRFYEPLEARSWRGLSNGLLAEHQQFLHTISCSPAEVSLAGAVLIRRSTYLSIMAAITTYLIVLFQLRLSDEDLPGGKANATDSPLLLASH</sequence>
<evidence type="ECO:0000313" key="8">
    <source>
        <dbReference type="RefSeq" id="XP_034254985.1"/>
    </source>
</evidence>
<dbReference type="RefSeq" id="XP_034254986.1">
    <property type="nucleotide sequence ID" value="XM_034399095.1"/>
</dbReference>
<dbReference type="GO" id="GO:0007165">
    <property type="term" value="P:signal transduction"/>
    <property type="evidence" value="ECO:0007669"/>
    <property type="project" value="UniProtKB-KW"/>
</dbReference>
<protein>
    <recommendedName>
        <fullName evidence="6">Gustatory receptor</fullName>
    </recommendedName>
</protein>
<dbReference type="AlphaFoldDB" id="A0A6P9AHL1"/>
<keyword evidence="3 6" id="KW-0812">Transmembrane</keyword>
<accession>A0A6P9AHL1</accession>
<comment type="function">
    <text evidence="6">Gustatory receptor which mediates acceptance or avoidance behavior, depending on its substrates.</text>
</comment>
<evidence type="ECO:0000313" key="9">
    <source>
        <dbReference type="RefSeq" id="XP_034254986.1"/>
    </source>
</evidence>
<evidence type="ECO:0000256" key="3">
    <source>
        <dbReference type="ARBA" id="ARBA00022692"/>
    </source>
</evidence>
<dbReference type="GeneID" id="117653439"/>